<dbReference type="InParanoid" id="A0A448YQZ2"/>
<evidence type="ECO:0000313" key="2">
    <source>
        <dbReference type="EMBL" id="VEU23332.1"/>
    </source>
</evidence>
<dbReference type="InterPro" id="IPR016181">
    <property type="entry name" value="Acyl_CoA_acyltransferase"/>
</dbReference>
<dbReference type="EMBL" id="CAACVR010000045">
    <property type="protein sequence ID" value="VEU23332.1"/>
    <property type="molecule type" value="Genomic_DNA"/>
</dbReference>
<proteinExistence type="predicted"/>
<dbReference type="PANTHER" id="PTHR34815">
    <property type="entry name" value="LYSINE ACETYLTRANSFERASE"/>
    <property type="match status" value="1"/>
</dbReference>
<dbReference type="SUPFAM" id="SSF55729">
    <property type="entry name" value="Acyl-CoA N-acyltransferases (Nat)"/>
    <property type="match status" value="1"/>
</dbReference>
<dbReference type="STRING" id="13370.A0A448YQZ2"/>
<reference evidence="2 3" key="1">
    <citation type="submission" date="2018-12" db="EMBL/GenBank/DDBJ databases">
        <authorList>
            <person name="Tiukova I."/>
            <person name="Dainat J."/>
        </authorList>
    </citation>
    <scope>NUCLEOTIDE SEQUENCE [LARGE SCALE GENOMIC DNA]</scope>
</reference>
<dbReference type="InterPro" id="IPR053013">
    <property type="entry name" value="LAT"/>
</dbReference>
<dbReference type="CDD" id="cd04301">
    <property type="entry name" value="NAT_SF"/>
    <property type="match status" value="1"/>
</dbReference>
<dbReference type="PANTHER" id="PTHR34815:SF2">
    <property type="entry name" value="N-ACETYLTRANSFERASE DOMAIN-CONTAINING PROTEIN"/>
    <property type="match status" value="1"/>
</dbReference>
<keyword evidence="3" id="KW-1185">Reference proteome</keyword>
<dbReference type="Gene3D" id="3.40.630.30">
    <property type="match status" value="1"/>
</dbReference>
<name>A0A448YQZ2_BRENA</name>
<evidence type="ECO:0000313" key="3">
    <source>
        <dbReference type="Proteomes" id="UP000290900"/>
    </source>
</evidence>
<gene>
    <name evidence="2" type="ORF">BRENAR_LOCUS4063</name>
</gene>
<sequence>MITLEHTSDWHVIRYCQSRNHENWGKPLTLDEYYKREEISYKHELCNLDRDYSKEKKGDYYWVLKDTDIDTSSKTGADPKLKNIVSACEILVRDSWYLDTENPDSEPSDCLSAVIGSVYTFSEHRSKGYASRMLQLLVEKMQDILGNPHDFSFLYSEVGEFYSNFGFKSYHVPVCIIPMKSIKELPAIDYVPLTTHFESQVELYGKKMKQLMLKEAKSGEKSVVVCLKPQQQILEWFLNRSRHTGRSLEGLTEEAANKLVYGAELSTGDFIIWLLDFTEKTAVVLMIYATTSQNVKELIKACKQLIPDGFEKIIIWQDELTDYSKTGASDLSILTFIEEELQGESGVKNSSLSALRMLHLDEDVAVKWVGNGKWSWF</sequence>
<dbReference type="Pfam" id="PF13527">
    <property type="entry name" value="Acetyltransf_9"/>
    <property type="match status" value="1"/>
</dbReference>
<protein>
    <submittedName>
        <fullName evidence="2">DEKNAAC104583</fullName>
    </submittedName>
</protein>
<dbReference type="InterPro" id="IPR055100">
    <property type="entry name" value="GNAT_LYC1-like"/>
</dbReference>
<evidence type="ECO:0000259" key="1">
    <source>
        <dbReference type="Pfam" id="PF22998"/>
    </source>
</evidence>
<dbReference type="Pfam" id="PF22998">
    <property type="entry name" value="GNAT_LYC1-like"/>
    <property type="match status" value="1"/>
</dbReference>
<accession>A0A448YQZ2</accession>
<dbReference type="OrthoDB" id="2020070at2759"/>
<dbReference type="Proteomes" id="UP000290900">
    <property type="component" value="Unassembled WGS sequence"/>
</dbReference>
<dbReference type="AlphaFoldDB" id="A0A448YQZ2"/>
<dbReference type="FunCoup" id="A0A448YQZ2">
    <property type="interactions" value="100"/>
</dbReference>
<organism evidence="2 3">
    <name type="scientific">Brettanomyces naardenensis</name>
    <name type="common">Yeast</name>
    <dbReference type="NCBI Taxonomy" id="13370"/>
    <lineage>
        <taxon>Eukaryota</taxon>
        <taxon>Fungi</taxon>
        <taxon>Dikarya</taxon>
        <taxon>Ascomycota</taxon>
        <taxon>Saccharomycotina</taxon>
        <taxon>Pichiomycetes</taxon>
        <taxon>Pichiales</taxon>
        <taxon>Pichiaceae</taxon>
        <taxon>Brettanomyces</taxon>
    </lineage>
</organism>
<feature type="domain" description="LYC1 C-terminal" evidence="1">
    <location>
        <begin position="197"/>
        <end position="377"/>
    </location>
</feature>